<evidence type="ECO:0000256" key="2">
    <source>
        <dbReference type="ARBA" id="ARBA00022980"/>
    </source>
</evidence>
<dbReference type="HAMAP" id="MF_00373">
    <property type="entry name" value="Ribosomal_bL28"/>
    <property type="match status" value="1"/>
</dbReference>
<evidence type="ECO:0000256" key="1">
    <source>
        <dbReference type="ARBA" id="ARBA00008760"/>
    </source>
</evidence>
<dbReference type="GO" id="GO:0003735">
    <property type="term" value="F:structural constituent of ribosome"/>
    <property type="evidence" value="ECO:0007669"/>
    <property type="project" value="InterPro"/>
</dbReference>
<dbReference type="GO" id="GO:0006412">
    <property type="term" value="P:translation"/>
    <property type="evidence" value="ECO:0007669"/>
    <property type="project" value="UniProtKB-UniRule"/>
</dbReference>
<dbReference type="STRING" id="1802758.A3A96_03475"/>
<keyword evidence="3 4" id="KW-0687">Ribonucleoprotein</keyword>
<dbReference type="Gene3D" id="2.30.170.40">
    <property type="entry name" value="Ribosomal protein L28/L24"/>
    <property type="match status" value="1"/>
</dbReference>
<comment type="similarity">
    <text evidence="1 4">Belongs to the bacterial ribosomal protein bL28 family.</text>
</comment>
<gene>
    <name evidence="4" type="primary">rpmB</name>
    <name evidence="6" type="ORF">A3A96_03475</name>
</gene>
<dbReference type="InterPro" id="IPR034704">
    <property type="entry name" value="Ribosomal_bL28/bL31-like_sf"/>
</dbReference>
<evidence type="ECO:0000313" key="6">
    <source>
        <dbReference type="EMBL" id="OHB02041.1"/>
    </source>
</evidence>
<dbReference type="Pfam" id="PF00830">
    <property type="entry name" value="Ribosomal_L28"/>
    <property type="match status" value="1"/>
</dbReference>
<evidence type="ECO:0000256" key="5">
    <source>
        <dbReference type="SAM" id="MobiDB-lite"/>
    </source>
</evidence>
<organism evidence="6 7">
    <name type="scientific">Candidatus Zambryskibacteria bacterium RIFCSPLOWO2_01_FULL_39_39</name>
    <dbReference type="NCBI Taxonomy" id="1802758"/>
    <lineage>
        <taxon>Bacteria</taxon>
        <taxon>Candidatus Zambryskiibacteriota</taxon>
    </lineage>
</organism>
<keyword evidence="2 4" id="KW-0689">Ribosomal protein</keyword>
<feature type="region of interest" description="Disordered" evidence="5">
    <location>
        <begin position="1"/>
        <end position="26"/>
    </location>
</feature>
<dbReference type="GO" id="GO:1990904">
    <property type="term" value="C:ribonucleoprotein complex"/>
    <property type="evidence" value="ECO:0007669"/>
    <property type="project" value="UniProtKB-KW"/>
</dbReference>
<dbReference type="Proteomes" id="UP000177707">
    <property type="component" value="Unassembled WGS sequence"/>
</dbReference>
<name>A0A1G2TXM1_9BACT</name>
<dbReference type="GO" id="GO:0005840">
    <property type="term" value="C:ribosome"/>
    <property type="evidence" value="ECO:0007669"/>
    <property type="project" value="UniProtKB-KW"/>
</dbReference>
<dbReference type="InterPro" id="IPR026569">
    <property type="entry name" value="Ribosomal_bL28"/>
</dbReference>
<comment type="caution">
    <text evidence="6">The sequence shown here is derived from an EMBL/GenBank/DDBJ whole genome shotgun (WGS) entry which is preliminary data.</text>
</comment>
<protein>
    <recommendedName>
        <fullName evidence="4">Large ribosomal subunit protein bL28</fullName>
    </recommendedName>
</protein>
<dbReference type="SUPFAM" id="SSF143800">
    <property type="entry name" value="L28p-like"/>
    <property type="match status" value="1"/>
</dbReference>
<dbReference type="EMBL" id="MHWB01000008">
    <property type="protein sequence ID" value="OHB02041.1"/>
    <property type="molecule type" value="Genomic_DNA"/>
</dbReference>
<feature type="compositionally biased region" description="Polar residues" evidence="5">
    <location>
        <begin position="9"/>
        <end position="26"/>
    </location>
</feature>
<evidence type="ECO:0000256" key="4">
    <source>
        <dbReference type="HAMAP-Rule" id="MF_00373"/>
    </source>
</evidence>
<sequence length="80" mass="8658">MAKSCAVTGKSSQVSGSYSNRTRATQFNPCGNSRKFANLQKKKVFVPELNKSFNLTLSTKAIKTIQKNGAYATLKKAGVI</sequence>
<proteinExistence type="inferred from homology"/>
<dbReference type="AlphaFoldDB" id="A0A1G2TXM1"/>
<evidence type="ECO:0000256" key="3">
    <source>
        <dbReference type="ARBA" id="ARBA00023274"/>
    </source>
</evidence>
<evidence type="ECO:0000313" key="7">
    <source>
        <dbReference type="Proteomes" id="UP000177707"/>
    </source>
</evidence>
<accession>A0A1G2TXM1</accession>
<reference evidence="6 7" key="1">
    <citation type="journal article" date="2016" name="Nat. Commun.">
        <title>Thousands of microbial genomes shed light on interconnected biogeochemical processes in an aquifer system.</title>
        <authorList>
            <person name="Anantharaman K."/>
            <person name="Brown C.T."/>
            <person name="Hug L.A."/>
            <person name="Sharon I."/>
            <person name="Castelle C.J."/>
            <person name="Probst A.J."/>
            <person name="Thomas B.C."/>
            <person name="Singh A."/>
            <person name="Wilkins M.J."/>
            <person name="Karaoz U."/>
            <person name="Brodie E.L."/>
            <person name="Williams K.H."/>
            <person name="Hubbard S.S."/>
            <person name="Banfield J.F."/>
        </authorList>
    </citation>
    <scope>NUCLEOTIDE SEQUENCE [LARGE SCALE GENOMIC DNA]</scope>
</reference>
<dbReference type="InterPro" id="IPR037147">
    <property type="entry name" value="Ribosomal_bL28_sf"/>
</dbReference>